<evidence type="ECO:0000256" key="4">
    <source>
        <dbReference type="ARBA" id="ARBA00023002"/>
    </source>
</evidence>
<sequence>MSKLENAVPGYKNLILEPYTPNIGAVVHDFDLARIGDEGDRAELRKALVEFQVLFFRQQHLTAEQQIEVARVFGDPDKTKAFFPRHERHSVIEVLETRPVGHRYGTDQWHADITFSANPPTGTVLYSHVIPAAGGDTLWASATAVYDSLPESLQRYLEELEAVHSFEHSGWPNYFAQLENGEAIYRKARADHLPVVHPVVRTHPVTGRKLVYVNPNFTDRIKGLSRQQSDALLAFIFAQFQRPEFQARLRWETNTVAIWDNRATVHYATADYDNQHRLLHRVTFGEDQAF</sequence>
<dbReference type="InterPro" id="IPR051323">
    <property type="entry name" value="AtsK-like"/>
</dbReference>
<comment type="similarity">
    <text evidence="1">Belongs to the TfdA dioxygenase family.</text>
</comment>
<dbReference type="InterPro" id="IPR042098">
    <property type="entry name" value="TauD-like_sf"/>
</dbReference>
<dbReference type="GO" id="GO:0016706">
    <property type="term" value="F:2-oxoglutarate-dependent dioxygenase activity"/>
    <property type="evidence" value="ECO:0007669"/>
    <property type="project" value="UniProtKB-ARBA"/>
</dbReference>
<dbReference type="PANTHER" id="PTHR30468:SF1">
    <property type="entry name" value="ALPHA-KETOGLUTARATE-DEPENDENT SULFONATE DIOXYGENASE"/>
    <property type="match status" value="1"/>
</dbReference>
<dbReference type="Proteomes" id="UP000808146">
    <property type="component" value="Unassembled WGS sequence"/>
</dbReference>
<dbReference type="SUPFAM" id="SSF51197">
    <property type="entry name" value="Clavaminate synthase-like"/>
    <property type="match status" value="1"/>
</dbReference>
<accession>A0A9D7LU33</accession>
<keyword evidence="5" id="KW-0408">Iron</keyword>
<dbReference type="GO" id="GO:0005737">
    <property type="term" value="C:cytoplasm"/>
    <property type="evidence" value="ECO:0007669"/>
    <property type="project" value="TreeGrafter"/>
</dbReference>
<dbReference type="PANTHER" id="PTHR30468">
    <property type="entry name" value="ALPHA-KETOGLUTARATE-DEPENDENT SULFONATE DIOXYGENASE"/>
    <property type="match status" value="1"/>
</dbReference>
<dbReference type="Gene3D" id="3.60.130.10">
    <property type="entry name" value="Clavaminate synthase-like"/>
    <property type="match status" value="1"/>
</dbReference>
<evidence type="ECO:0000256" key="3">
    <source>
        <dbReference type="ARBA" id="ARBA00022964"/>
    </source>
</evidence>
<dbReference type="GO" id="GO:0046872">
    <property type="term" value="F:metal ion binding"/>
    <property type="evidence" value="ECO:0007669"/>
    <property type="project" value="UniProtKB-KW"/>
</dbReference>
<evidence type="ECO:0000256" key="1">
    <source>
        <dbReference type="ARBA" id="ARBA00005896"/>
    </source>
</evidence>
<evidence type="ECO:0000259" key="6">
    <source>
        <dbReference type="Pfam" id="PF02668"/>
    </source>
</evidence>
<evidence type="ECO:0000256" key="5">
    <source>
        <dbReference type="ARBA" id="ARBA00023004"/>
    </source>
</evidence>
<evidence type="ECO:0000313" key="8">
    <source>
        <dbReference type="Proteomes" id="UP000808146"/>
    </source>
</evidence>
<keyword evidence="4" id="KW-0560">Oxidoreductase</keyword>
<protein>
    <submittedName>
        <fullName evidence="7">TauD/TfdA family dioxygenase</fullName>
    </submittedName>
</protein>
<gene>
    <name evidence="7" type="ORF">IPN75_19000</name>
</gene>
<name>A0A9D7LU33_9RHOO</name>
<organism evidence="7 8">
    <name type="scientific">Candidatus Dechloromonas phosphorivorans</name>
    <dbReference type="NCBI Taxonomy" id="2899244"/>
    <lineage>
        <taxon>Bacteria</taxon>
        <taxon>Pseudomonadati</taxon>
        <taxon>Pseudomonadota</taxon>
        <taxon>Betaproteobacteria</taxon>
        <taxon>Rhodocyclales</taxon>
        <taxon>Azonexaceae</taxon>
        <taxon>Dechloromonas</taxon>
    </lineage>
</organism>
<feature type="domain" description="TauD/TfdA-like" evidence="6">
    <location>
        <begin position="17"/>
        <end position="283"/>
    </location>
</feature>
<proteinExistence type="inferred from homology"/>
<keyword evidence="2" id="KW-0479">Metal-binding</keyword>
<keyword evidence="3 7" id="KW-0223">Dioxygenase</keyword>
<dbReference type="Pfam" id="PF02668">
    <property type="entry name" value="TauD"/>
    <property type="match status" value="1"/>
</dbReference>
<reference evidence="7" key="1">
    <citation type="submission" date="2020-10" db="EMBL/GenBank/DDBJ databases">
        <title>Connecting structure to function with the recovery of over 1000 high-quality activated sludge metagenome-assembled genomes encoding full-length rRNA genes using long-read sequencing.</title>
        <authorList>
            <person name="Singleton C.M."/>
            <person name="Petriglieri F."/>
            <person name="Kristensen J.M."/>
            <person name="Kirkegaard R.H."/>
            <person name="Michaelsen T.Y."/>
            <person name="Andersen M.H."/>
            <person name="Karst S.M."/>
            <person name="Dueholm M.S."/>
            <person name="Nielsen P.H."/>
            <person name="Albertsen M."/>
        </authorList>
    </citation>
    <scope>NUCLEOTIDE SEQUENCE</scope>
    <source>
        <strain evidence="7">OdNE_18-Q3-R46-58_BAT3C.305</strain>
    </source>
</reference>
<evidence type="ECO:0000313" key="7">
    <source>
        <dbReference type="EMBL" id="MBK8892298.1"/>
    </source>
</evidence>
<dbReference type="InterPro" id="IPR003819">
    <property type="entry name" value="TauD/TfdA-like"/>
</dbReference>
<evidence type="ECO:0000256" key="2">
    <source>
        <dbReference type="ARBA" id="ARBA00022723"/>
    </source>
</evidence>
<comment type="caution">
    <text evidence="7">The sequence shown here is derived from an EMBL/GenBank/DDBJ whole genome shotgun (WGS) entry which is preliminary data.</text>
</comment>
<dbReference type="EMBL" id="JADKBR010000026">
    <property type="protein sequence ID" value="MBK8892298.1"/>
    <property type="molecule type" value="Genomic_DNA"/>
</dbReference>
<dbReference type="AlphaFoldDB" id="A0A9D7LU33"/>